<name>A0AAJ8K5J0_9TREE</name>
<reference evidence="2" key="2">
    <citation type="submission" date="2024-02" db="EMBL/GenBank/DDBJ databases">
        <title>Comparative genomics of Cryptococcus and Kwoniella reveals pathogenesis evolution and contrasting modes of karyotype evolution via chromosome fusion or intercentromeric recombination.</title>
        <authorList>
            <person name="Coelho M.A."/>
            <person name="David-Palma M."/>
            <person name="Shea T."/>
            <person name="Bowers K."/>
            <person name="McGinley-Smith S."/>
            <person name="Mohammad A.W."/>
            <person name="Gnirke A."/>
            <person name="Yurkov A.M."/>
            <person name="Nowrousian M."/>
            <person name="Sun S."/>
            <person name="Cuomo C.A."/>
            <person name="Heitman J."/>
        </authorList>
    </citation>
    <scope>NUCLEOTIDE SEQUENCE</scope>
    <source>
        <strain evidence="2">CBS 10118</strain>
    </source>
</reference>
<protein>
    <submittedName>
        <fullName evidence="2">Uncharacterized protein</fullName>
    </submittedName>
</protein>
<dbReference type="PANTHER" id="PTHR40465">
    <property type="entry name" value="CHROMOSOME 1, WHOLE GENOME SHOTGUN SEQUENCE"/>
    <property type="match status" value="1"/>
</dbReference>
<dbReference type="RefSeq" id="XP_065725696.1">
    <property type="nucleotide sequence ID" value="XM_065869624.1"/>
</dbReference>
<feature type="transmembrane region" description="Helical" evidence="1">
    <location>
        <begin position="70"/>
        <end position="89"/>
    </location>
</feature>
<keyword evidence="1" id="KW-0472">Membrane</keyword>
<evidence type="ECO:0000313" key="2">
    <source>
        <dbReference type="EMBL" id="WVW81157.1"/>
    </source>
</evidence>
<feature type="transmembrane region" description="Helical" evidence="1">
    <location>
        <begin position="36"/>
        <end position="58"/>
    </location>
</feature>
<dbReference type="AlphaFoldDB" id="A0AAJ8K5J0"/>
<dbReference type="GeneID" id="30206245"/>
<reference evidence="2" key="1">
    <citation type="submission" date="2013-07" db="EMBL/GenBank/DDBJ databases">
        <authorList>
            <consortium name="The Broad Institute Genome Sequencing Platform"/>
            <person name="Cuomo C."/>
            <person name="Litvintseva A."/>
            <person name="Chen Y."/>
            <person name="Heitman J."/>
            <person name="Sun S."/>
            <person name="Springer D."/>
            <person name="Dromer F."/>
            <person name="Young S.K."/>
            <person name="Zeng Q."/>
            <person name="Gargeya S."/>
            <person name="Fitzgerald M."/>
            <person name="Abouelleil A."/>
            <person name="Alvarado L."/>
            <person name="Berlin A.M."/>
            <person name="Chapman S.B."/>
            <person name="Dewar J."/>
            <person name="Goldberg J."/>
            <person name="Griggs A."/>
            <person name="Gujja S."/>
            <person name="Hansen M."/>
            <person name="Howarth C."/>
            <person name="Imamovic A."/>
            <person name="Larimer J."/>
            <person name="McCowan C."/>
            <person name="Murphy C."/>
            <person name="Pearson M."/>
            <person name="Priest M."/>
            <person name="Roberts A."/>
            <person name="Saif S."/>
            <person name="Shea T."/>
            <person name="Sykes S."/>
            <person name="Wortman J."/>
            <person name="Nusbaum C."/>
            <person name="Birren B."/>
        </authorList>
    </citation>
    <scope>NUCLEOTIDE SEQUENCE</scope>
    <source>
        <strain evidence="2">CBS 10118</strain>
    </source>
</reference>
<dbReference type="KEGG" id="kbi:30206245"/>
<dbReference type="Proteomes" id="UP000092730">
    <property type="component" value="Chromosome 2"/>
</dbReference>
<organism evidence="2 3">
    <name type="scientific">Kwoniella bestiolae CBS 10118</name>
    <dbReference type="NCBI Taxonomy" id="1296100"/>
    <lineage>
        <taxon>Eukaryota</taxon>
        <taxon>Fungi</taxon>
        <taxon>Dikarya</taxon>
        <taxon>Basidiomycota</taxon>
        <taxon>Agaricomycotina</taxon>
        <taxon>Tremellomycetes</taxon>
        <taxon>Tremellales</taxon>
        <taxon>Cryptococcaceae</taxon>
        <taxon>Kwoniella</taxon>
    </lineage>
</organism>
<keyword evidence="3" id="KW-1185">Reference proteome</keyword>
<keyword evidence="1" id="KW-1133">Transmembrane helix</keyword>
<gene>
    <name evidence="2" type="ORF">I302_103148</name>
</gene>
<dbReference type="PANTHER" id="PTHR40465:SF1">
    <property type="entry name" value="DUF6534 DOMAIN-CONTAINING PROTEIN"/>
    <property type="match status" value="1"/>
</dbReference>
<feature type="transmembrane region" description="Helical" evidence="1">
    <location>
        <begin position="141"/>
        <end position="162"/>
    </location>
</feature>
<sequence length="391" mass="44586">MAMQPPYNETAFLEHLETEARSLYQSHQGLAFGPYVFGYAADGFAFGLLGLQVLQWYTMSYATERRMIRILVWWTFCVSTAYTILTARYMLNLFAFGFDVYRNFFNLSWVTTFFLLDAVIQTPITAFFAHRAHILLGRPRWFTMIMVPLLLLTFSTCFALKIKAPRIAIDRLSERSRLTTSLSLSWLTLTVFQDLVVSGAICWSLLCKKSLVKAFEETDGWMKKLVIVFLEAQAAPTIFVCGETSVESLSLLPMYTESLCSVFQINRPKFPRLSSYKSAFTVKIHYPNSPQPGSDRYRAANATQTEIRVETETIQETYHLQPYPVAKSVNRGRSHESFSDAEVVSLGQTPVEELGDILLHDQVETIDRTDRIPRARSKSCGFTLFNGPDYS</sequence>
<feature type="transmembrane region" description="Helical" evidence="1">
    <location>
        <begin position="109"/>
        <end position="129"/>
    </location>
</feature>
<keyword evidence="1" id="KW-0812">Transmembrane</keyword>
<proteinExistence type="predicted"/>
<dbReference type="EMBL" id="CP144542">
    <property type="protein sequence ID" value="WVW81157.1"/>
    <property type="molecule type" value="Genomic_DNA"/>
</dbReference>
<evidence type="ECO:0000313" key="3">
    <source>
        <dbReference type="Proteomes" id="UP000092730"/>
    </source>
</evidence>
<accession>A0AAJ8K5J0</accession>
<evidence type="ECO:0000256" key="1">
    <source>
        <dbReference type="SAM" id="Phobius"/>
    </source>
</evidence>